<evidence type="ECO:0000313" key="6">
    <source>
        <dbReference type="EMBL" id="MET7014025.1"/>
    </source>
</evidence>
<dbReference type="Gene3D" id="1.10.10.10">
    <property type="entry name" value="Winged helix-like DNA-binding domain superfamily/Winged helix DNA-binding domain"/>
    <property type="match status" value="1"/>
</dbReference>
<sequence length="295" mass="32635">MEIYQLRTFLAVAQQRHLTQAAEQLHLSQPAVTAQIKALEEELGVSLFDRVSGGVQLTDAGKRLLPDAERVLGSARGLIDHARSMQGELRGRIRIGTLIVPARLRLGQWLADVQRRHPLLEPQTRLGLSKDNLAEIRRNNLDCGFFLGRDSFANVTAVPLTEIGFCVAIPTALADALGHADWQQMNGSPWLGISPRSTIWGMTHDLWRTHNITPREVGEFDDEATLSELIKAGLGMALLAERTAKRFAAEGSGVLWRGGEVVIRAPLQFIYPSEREGDPLLMALRDSLKSIWDLA</sequence>
<keyword evidence="2" id="KW-0805">Transcription regulation</keyword>
<keyword evidence="7" id="KW-1185">Reference proteome</keyword>
<dbReference type="Pfam" id="PF00126">
    <property type="entry name" value="HTH_1"/>
    <property type="match status" value="1"/>
</dbReference>
<name>A0ABV2TKF7_9RHOO</name>
<dbReference type="RefSeq" id="WP_354600483.1">
    <property type="nucleotide sequence ID" value="NZ_JBEWZI010000006.1"/>
</dbReference>
<evidence type="ECO:0000256" key="3">
    <source>
        <dbReference type="ARBA" id="ARBA00023125"/>
    </source>
</evidence>
<protein>
    <submittedName>
        <fullName evidence="6">LysR family transcriptional regulator</fullName>
    </submittedName>
</protein>
<dbReference type="PANTHER" id="PTHR30126:SF40">
    <property type="entry name" value="HTH-TYPE TRANSCRIPTIONAL REGULATOR GLTR"/>
    <property type="match status" value="1"/>
</dbReference>
<dbReference type="EMBL" id="JBEWZI010000006">
    <property type="protein sequence ID" value="MET7014025.1"/>
    <property type="molecule type" value="Genomic_DNA"/>
</dbReference>
<dbReference type="Proteomes" id="UP001549691">
    <property type="component" value="Unassembled WGS sequence"/>
</dbReference>
<dbReference type="PANTHER" id="PTHR30126">
    <property type="entry name" value="HTH-TYPE TRANSCRIPTIONAL REGULATOR"/>
    <property type="match status" value="1"/>
</dbReference>
<gene>
    <name evidence="6" type="ORF">ABXR19_07470</name>
</gene>
<comment type="similarity">
    <text evidence="1">Belongs to the LysR transcriptional regulatory family.</text>
</comment>
<feature type="domain" description="HTH lysR-type" evidence="5">
    <location>
        <begin position="1"/>
        <end position="58"/>
    </location>
</feature>
<dbReference type="Pfam" id="PF03466">
    <property type="entry name" value="LysR_substrate"/>
    <property type="match status" value="1"/>
</dbReference>
<proteinExistence type="inferred from homology"/>
<keyword evidence="4" id="KW-0804">Transcription</keyword>
<dbReference type="InterPro" id="IPR036390">
    <property type="entry name" value="WH_DNA-bd_sf"/>
</dbReference>
<comment type="caution">
    <text evidence="6">The sequence shown here is derived from an EMBL/GenBank/DDBJ whole genome shotgun (WGS) entry which is preliminary data.</text>
</comment>
<keyword evidence="3" id="KW-0238">DNA-binding</keyword>
<dbReference type="SUPFAM" id="SSF46785">
    <property type="entry name" value="Winged helix' DNA-binding domain"/>
    <property type="match status" value="1"/>
</dbReference>
<dbReference type="PRINTS" id="PR00039">
    <property type="entry name" value="HTHLYSR"/>
</dbReference>
<dbReference type="InterPro" id="IPR000847">
    <property type="entry name" value="LysR_HTH_N"/>
</dbReference>
<evidence type="ECO:0000259" key="5">
    <source>
        <dbReference type="PROSITE" id="PS50931"/>
    </source>
</evidence>
<evidence type="ECO:0000256" key="1">
    <source>
        <dbReference type="ARBA" id="ARBA00009437"/>
    </source>
</evidence>
<dbReference type="CDD" id="cd05466">
    <property type="entry name" value="PBP2_LTTR_substrate"/>
    <property type="match status" value="1"/>
</dbReference>
<reference evidence="6 7" key="1">
    <citation type="submission" date="2024-07" db="EMBL/GenBank/DDBJ databases">
        <title>Uliginosibacterium flavum JJ3220;KACC:17644.</title>
        <authorList>
            <person name="Kim M.K."/>
        </authorList>
    </citation>
    <scope>NUCLEOTIDE SEQUENCE [LARGE SCALE GENOMIC DNA]</scope>
    <source>
        <strain evidence="6 7">KACC:17644</strain>
    </source>
</reference>
<dbReference type="Gene3D" id="3.40.190.10">
    <property type="entry name" value="Periplasmic binding protein-like II"/>
    <property type="match status" value="2"/>
</dbReference>
<dbReference type="SUPFAM" id="SSF53850">
    <property type="entry name" value="Periplasmic binding protein-like II"/>
    <property type="match status" value="1"/>
</dbReference>
<accession>A0ABV2TKF7</accession>
<dbReference type="PROSITE" id="PS50931">
    <property type="entry name" value="HTH_LYSR"/>
    <property type="match status" value="1"/>
</dbReference>
<evidence type="ECO:0000256" key="2">
    <source>
        <dbReference type="ARBA" id="ARBA00023015"/>
    </source>
</evidence>
<organism evidence="6 7">
    <name type="scientific">Uliginosibacterium flavum</name>
    <dbReference type="NCBI Taxonomy" id="1396831"/>
    <lineage>
        <taxon>Bacteria</taxon>
        <taxon>Pseudomonadati</taxon>
        <taxon>Pseudomonadota</taxon>
        <taxon>Betaproteobacteria</taxon>
        <taxon>Rhodocyclales</taxon>
        <taxon>Zoogloeaceae</taxon>
        <taxon>Uliginosibacterium</taxon>
    </lineage>
</organism>
<dbReference type="InterPro" id="IPR036388">
    <property type="entry name" value="WH-like_DNA-bd_sf"/>
</dbReference>
<evidence type="ECO:0000256" key="4">
    <source>
        <dbReference type="ARBA" id="ARBA00023163"/>
    </source>
</evidence>
<evidence type="ECO:0000313" key="7">
    <source>
        <dbReference type="Proteomes" id="UP001549691"/>
    </source>
</evidence>
<dbReference type="InterPro" id="IPR005119">
    <property type="entry name" value="LysR_subst-bd"/>
</dbReference>